<evidence type="ECO:0000313" key="2">
    <source>
        <dbReference type="EMBL" id="AAD42965.1"/>
    </source>
</evidence>
<keyword evidence="2" id="KW-0614">Plasmid</keyword>
<reference evidence="2" key="1">
    <citation type="journal article" date="1998" name="Microbiology">
        <title>Mycobacterial linear plasmids have an invertron-like structure related to other linear replicons in actinomycetes.</title>
        <authorList>
            <person name="Picardeau M."/>
            <person name="Vincent V."/>
        </authorList>
    </citation>
    <scope>NUCLEOTIDE SEQUENCE</scope>
    <source>
        <plasmid evidence="2">pCLP</plasmid>
    </source>
</reference>
<sequence length="350" mass="37430">MRVAPSSGSRARRIAASPARFGRAEVITAVGSPCSGAVSDRLRKVRAAEARRAWIERQGEADPATPVWLSRDAWVDGVRVWAASPDFVAVCASVRVSIASATVVAVAVLWAGFADHGTGRNAAVTRARIAAKLGCSPKTVTRAWKVLGAAGWAVEVQRGHGSSSGHTAGNRPSIWHLVGRRPASAAADAGENVHLPPKAGSCSLPPVENNSPSVRVRAREHVSTHNQPHQPRRPRRRWRATPRPLAVQRLAGQLAARAHGLDRGHIGAVCDAIITAGIDPAAWTARQLNDALNADMRATGWSWPDRIDRPGAFLGARLRRLPDVPTPPPRLTAALPPTRRRTLSGDRSFR</sequence>
<feature type="compositionally biased region" description="Basic residues" evidence="1">
    <location>
        <begin position="230"/>
        <end position="239"/>
    </location>
</feature>
<feature type="region of interest" description="Disordered" evidence="1">
    <location>
        <begin position="219"/>
        <end position="239"/>
    </location>
</feature>
<evidence type="ECO:0000256" key="1">
    <source>
        <dbReference type="SAM" id="MobiDB-lite"/>
    </source>
</evidence>
<name>Q9XCC9_MYCCE</name>
<protein>
    <submittedName>
        <fullName evidence="2">Rep-like protein</fullName>
    </submittedName>
</protein>
<reference evidence="2" key="2">
    <citation type="journal article" date="2000" name="Microbiology">
        <title>Analysis of the internal replication region of a mycobacterial linear plasmid.</title>
        <authorList>
            <person name="Picardeau M."/>
            <person name="Le Dantec C."/>
            <person name="Vincent V."/>
        </authorList>
    </citation>
    <scope>NUCLEOTIDE SEQUENCE</scope>
    <source>
        <plasmid evidence="2">pCLP</plasmid>
    </source>
</reference>
<organism evidence="2">
    <name type="scientific">Mycobacterium celatum</name>
    <dbReference type="NCBI Taxonomy" id="28045"/>
    <lineage>
        <taxon>Bacteria</taxon>
        <taxon>Bacillati</taxon>
        <taxon>Actinomycetota</taxon>
        <taxon>Actinomycetes</taxon>
        <taxon>Mycobacteriales</taxon>
        <taxon>Mycobacteriaceae</taxon>
        <taxon>Mycobacterium</taxon>
    </lineage>
</organism>
<dbReference type="AlphaFoldDB" id="Q9XCC9"/>
<geneLocation type="plasmid" evidence="2">
    <name>pCLP</name>
</geneLocation>
<dbReference type="EMBL" id="AF312688">
    <property type="protein sequence ID" value="AAD42965.1"/>
    <property type="molecule type" value="Genomic_DNA"/>
</dbReference>
<accession>Q9XCC9</accession>
<proteinExistence type="predicted"/>
<feature type="region of interest" description="Disordered" evidence="1">
    <location>
        <begin position="319"/>
        <end position="350"/>
    </location>
</feature>
<reference evidence="2" key="3">
    <citation type="journal article" date="2001" name="J. Bacteriol.">
        <title>Genomic sequence and transcriptional analysis of a 23-kilobase mycobacterial linear plasmid: evidence for horizontal transfer and identification of plasmid maintenance systems.</title>
        <authorList>
            <person name="Le Dantec C."/>
            <person name="Winter N."/>
            <person name="Gicquel B."/>
            <person name="Vincent V."/>
            <person name="Picardeau M."/>
        </authorList>
    </citation>
    <scope>NUCLEOTIDE SEQUENCE</scope>
    <source>
        <plasmid evidence="2">pCLP</plasmid>
    </source>
</reference>